<gene>
    <name evidence="2" type="ORF">BJX66DRAFT_297814</name>
</gene>
<sequence>MLRIEGRASCLCSAILAHQLSFSPSSLPSLHHCDSEFLTMEHDPFSIDTPKEQPKEQSPTLQHAAVSQAHPPSSFEPTTLSPGHAFSASEPPQENSTPHPRNIFDDALEDYYSQTSKMLPRQEGPFAGSDQPNNNTAIQEHRDSTYSSTAIASSQQGVTVSGASSHHPTW</sequence>
<protein>
    <submittedName>
        <fullName evidence="2">Uncharacterized protein</fullName>
    </submittedName>
</protein>
<feature type="region of interest" description="Disordered" evidence="1">
    <location>
        <begin position="44"/>
        <end position="170"/>
    </location>
</feature>
<evidence type="ECO:0000313" key="3">
    <source>
        <dbReference type="Proteomes" id="UP001610563"/>
    </source>
</evidence>
<feature type="compositionally biased region" description="Polar residues" evidence="1">
    <location>
        <begin position="90"/>
        <end position="99"/>
    </location>
</feature>
<proteinExistence type="predicted"/>
<dbReference type="EMBL" id="JBFTWV010000019">
    <property type="protein sequence ID" value="KAL2797455.1"/>
    <property type="molecule type" value="Genomic_DNA"/>
</dbReference>
<organism evidence="2 3">
    <name type="scientific">Aspergillus keveii</name>
    <dbReference type="NCBI Taxonomy" id="714993"/>
    <lineage>
        <taxon>Eukaryota</taxon>
        <taxon>Fungi</taxon>
        <taxon>Dikarya</taxon>
        <taxon>Ascomycota</taxon>
        <taxon>Pezizomycotina</taxon>
        <taxon>Eurotiomycetes</taxon>
        <taxon>Eurotiomycetidae</taxon>
        <taxon>Eurotiales</taxon>
        <taxon>Aspergillaceae</taxon>
        <taxon>Aspergillus</taxon>
        <taxon>Aspergillus subgen. Nidulantes</taxon>
    </lineage>
</organism>
<keyword evidence="3" id="KW-1185">Reference proteome</keyword>
<reference evidence="2 3" key="1">
    <citation type="submission" date="2024-07" db="EMBL/GenBank/DDBJ databases">
        <title>Section-level genome sequencing and comparative genomics of Aspergillus sections Usti and Cavernicolus.</title>
        <authorList>
            <consortium name="Lawrence Berkeley National Laboratory"/>
            <person name="Nybo J.L."/>
            <person name="Vesth T.C."/>
            <person name="Theobald S."/>
            <person name="Frisvad J.C."/>
            <person name="Larsen T.O."/>
            <person name="Kjaerboelling I."/>
            <person name="Rothschild-Mancinelli K."/>
            <person name="Lyhne E.K."/>
            <person name="Kogle M.E."/>
            <person name="Barry K."/>
            <person name="Clum A."/>
            <person name="Na H."/>
            <person name="Ledsgaard L."/>
            <person name="Lin J."/>
            <person name="Lipzen A."/>
            <person name="Kuo A."/>
            <person name="Riley R."/>
            <person name="Mondo S."/>
            <person name="Labutti K."/>
            <person name="Haridas S."/>
            <person name="Pangalinan J."/>
            <person name="Salamov A.A."/>
            <person name="Simmons B.A."/>
            <person name="Magnuson J.K."/>
            <person name="Chen J."/>
            <person name="Drula E."/>
            <person name="Henrissat B."/>
            <person name="Wiebenga A."/>
            <person name="Lubbers R.J."/>
            <person name="Gomes A.C."/>
            <person name="Makela M.R."/>
            <person name="Stajich J."/>
            <person name="Grigoriev I.V."/>
            <person name="Mortensen U.H."/>
            <person name="De Vries R.P."/>
            <person name="Baker S.E."/>
            <person name="Andersen M.R."/>
        </authorList>
    </citation>
    <scope>NUCLEOTIDE SEQUENCE [LARGE SCALE GENOMIC DNA]</scope>
    <source>
        <strain evidence="2 3">CBS 209.92</strain>
    </source>
</reference>
<accession>A0ABR4GEI3</accession>
<name>A0ABR4GEI3_9EURO</name>
<evidence type="ECO:0000256" key="1">
    <source>
        <dbReference type="SAM" id="MobiDB-lite"/>
    </source>
</evidence>
<comment type="caution">
    <text evidence="2">The sequence shown here is derived from an EMBL/GenBank/DDBJ whole genome shotgun (WGS) entry which is preliminary data.</text>
</comment>
<feature type="compositionally biased region" description="Basic and acidic residues" evidence="1">
    <location>
        <begin position="44"/>
        <end position="55"/>
    </location>
</feature>
<evidence type="ECO:0000313" key="2">
    <source>
        <dbReference type="EMBL" id="KAL2797455.1"/>
    </source>
</evidence>
<feature type="compositionally biased region" description="Polar residues" evidence="1">
    <location>
        <begin position="145"/>
        <end position="170"/>
    </location>
</feature>
<dbReference type="Proteomes" id="UP001610563">
    <property type="component" value="Unassembled WGS sequence"/>
</dbReference>